<dbReference type="InterPro" id="IPR016285">
    <property type="entry name" value="Hemagglutn-neuramid"/>
</dbReference>
<dbReference type="GO" id="GO:0055036">
    <property type="term" value="C:virion membrane"/>
    <property type="evidence" value="ECO:0007669"/>
    <property type="project" value="UniProtKB-SubCell"/>
</dbReference>
<dbReference type="InterPro" id="IPR000665">
    <property type="entry name" value="Hemagglutn/HN"/>
</dbReference>
<evidence type="ECO:0000256" key="14">
    <source>
        <dbReference type="ARBA" id="ARBA00023136"/>
    </source>
</evidence>
<keyword evidence="13 20" id="KW-1133">Transmembrane helix</keyword>
<keyword evidence="14 20" id="KW-0472">Membrane</keyword>
<evidence type="ECO:0000256" key="4">
    <source>
        <dbReference type="ARBA" id="ARBA00022511"/>
    </source>
</evidence>
<evidence type="ECO:0000256" key="15">
    <source>
        <dbReference type="ARBA" id="ARBA00023180"/>
    </source>
</evidence>
<evidence type="ECO:0000256" key="16">
    <source>
        <dbReference type="ARBA" id="ARBA00023296"/>
    </source>
</evidence>
<comment type="similarity">
    <text evidence="3 19">Belongs to the paramyxoviruses hemagglutinin-neuraminidase family.</text>
</comment>
<evidence type="ECO:0000256" key="3">
    <source>
        <dbReference type="ARBA" id="ARBA00007701"/>
    </source>
</evidence>
<dbReference type="Pfam" id="PF00423">
    <property type="entry name" value="HN"/>
    <property type="match status" value="1"/>
</dbReference>
<feature type="disulfide bond" evidence="18">
    <location>
        <begin position="542"/>
        <end position="553"/>
    </location>
</feature>
<evidence type="ECO:0000256" key="2">
    <source>
        <dbReference type="ARBA" id="ARBA00004336"/>
    </source>
</evidence>
<keyword evidence="6" id="KW-0945">Host-virus interaction</keyword>
<dbReference type="GO" id="GO:0019031">
    <property type="term" value="C:viral envelope"/>
    <property type="evidence" value="ECO:0007669"/>
    <property type="project" value="UniProtKB-KW"/>
</dbReference>
<dbReference type="EMBL" id="MZ355765">
    <property type="protein sequence ID" value="UCZ51390.1"/>
    <property type="molecule type" value="Viral_cRNA"/>
</dbReference>
<keyword evidence="4" id="KW-1032">Host cell membrane</keyword>
<dbReference type="SUPFAM" id="SSF50939">
    <property type="entry name" value="Sialidases"/>
    <property type="match status" value="1"/>
</dbReference>
<protein>
    <submittedName>
        <fullName evidence="21">HN</fullName>
    </submittedName>
</protein>
<evidence type="ECO:0000256" key="8">
    <source>
        <dbReference type="ARBA" id="ARBA00022804"/>
    </source>
</evidence>
<dbReference type="InterPro" id="IPR036278">
    <property type="entry name" value="Sialidase_sf"/>
</dbReference>
<evidence type="ECO:0000256" key="7">
    <source>
        <dbReference type="ARBA" id="ARBA00022692"/>
    </source>
</evidence>
<dbReference type="Gene3D" id="2.120.10.10">
    <property type="match status" value="1"/>
</dbReference>
<name>A0A8K1JZR0_9MONO</name>
<feature type="disulfide bond" evidence="18">
    <location>
        <begin position="379"/>
        <end position="389"/>
    </location>
</feature>
<dbReference type="GO" id="GO:0046718">
    <property type="term" value="P:symbiont entry into host cell"/>
    <property type="evidence" value="ECO:0007669"/>
    <property type="project" value="UniProtKB-KW"/>
</dbReference>
<keyword evidence="9" id="KW-0946">Virion</keyword>
<proteinExistence type="inferred from homology"/>
<evidence type="ECO:0000256" key="20">
    <source>
        <dbReference type="SAM" id="Phobius"/>
    </source>
</evidence>
<evidence type="ECO:0000256" key="9">
    <source>
        <dbReference type="ARBA" id="ARBA00022844"/>
    </source>
</evidence>
<keyword evidence="15" id="KW-0325">Glycoprotein</keyword>
<keyword evidence="7 20" id="KW-0812">Transmembrane</keyword>
<feature type="glycosylation site" description="N-linked (GlcNAc...) asparagine; by host" evidence="17">
    <location>
        <position position="281"/>
    </location>
</feature>
<evidence type="ECO:0000256" key="5">
    <source>
        <dbReference type="ARBA" id="ARBA00022546"/>
    </source>
</evidence>
<accession>A0A8K1JZR0</accession>
<dbReference type="GO" id="GO:0046789">
    <property type="term" value="F:host cell surface receptor binding"/>
    <property type="evidence" value="ECO:0007669"/>
    <property type="project" value="InterPro"/>
</dbReference>
<evidence type="ECO:0000256" key="10">
    <source>
        <dbReference type="ARBA" id="ARBA00022870"/>
    </source>
</evidence>
<dbReference type="CDD" id="cd15469">
    <property type="entry name" value="HN"/>
    <property type="match status" value="1"/>
</dbReference>
<evidence type="ECO:0000256" key="17">
    <source>
        <dbReference type="PIRSR" id="PIRSR001072-1"/>
    </source>
</evidence>
<evidence type="ECO:0000256" key="12">
    <source>
        <dbReference type="ARBA" id="ARBA00022968"/>
    </source>
</evidence>
<evidence type="ECO:0000256" key="13">
    <source>
        <dbReference type="ARBA" id="ARBA00022989"/>
    </source>
</evidence>
<evidence type="ECO:0000256" key="6">
    <source>
        <dbReference type="ARBA" id="ARBA00022581"/>
    </source>
</evidence>
<evidence type="ECO:0000313" key="21">
    <source>
        <dbReference type="EMBL" id="UCZ51390.1"/>
    </source>
</evidence>
<dbReference type="GO" id="GO:0020002">
    <property type="term" value="C:host cell plasma membrane"/>
    <property type="evidence" value="ECO:0007669"/>
    <property type="project" value="UniProtKB-SubCell"/>
</dbReference>
<feature type="disulfide bond" evidence="18">
    <location>
        <begin position="241"/>
        <end position="254"/>
    </location>
</feature>
<feature type="disulfide bond" evidence="18">
    <location>
        <begin position="175"/>
        <end position="199"/>
    </location>
</feature>
<organism evidence="21">
    <name type="scientific">Eptesicus fuscus orthorubulavirus</name>
    <dbReference type="NCBI Taxonomy" id="2884705"/>
    <lineage>
        <taxon>Viruses</taxon>
        <taxon>Riboviria</taxon>
        <taxon>Orthornavirae</taxon>
        <taxon>Negarnaviricota</taxon>
        <taxon>Haploviricotina</taxon>
        <taxon>Monjiviricetes</taxon>
        <taxon>Mononegavirales</taxon>
        <taxon>Paramyxoviridae</taxon>
        <taxon>Rubulavirinae</taxon>
        <taxon>Orthorubulavirus</taxon>
    </lineage>
</organism>
<reference evidence="21" key="1">
    <citation type="journal article" date="2021" name="Microbiol. Spectr.">
        <title>Eptesicus fuscus Orthorubulavirus, a Close Relative of Human Parainfluenza Virus 4, Discovered in a Bat in South Dakota.</title>
        <authorList>
            <person name="Hause B.M."/>
            <person name="Nelson E."/>
            <person name="Christopher-Hennings J."/>
        </authorList>
    </citation>
    <scope>NUCLEOTIDE SEQUENCE</scope>
    <source>
        <strain evidence="21">6931</strain>
    </source>
</reference>
<keyword evidence="5 19" id="KW-0348">Hemagglutinin</keyword>
<keyword evidence="12" id="KW-0735">Signal-anchor</keyword>
<evidence type="ECO:0000256" key="1">
    <source>
        <dbReference type="ARBA" id="ARBA00004208"/>
    </source>
</evidence>
<evidence type="ECO:0000256" key="11">
    <source>
        <dbReference type="ARBA" id="ARBA00022879"/>
    </source>
</evidence>
<comment type="subcellular location">
    <subcellularLocation>
        <location evidence="2">Host cell membrane</location>
        <topology evidence="2">Single-pass type II membrane protein</topology>
    </subcellularLocation>
    <subcellularLocation>
        <location evidence="1">Virion membrane</location>
        <topology evidence="1">Single-pass type II membrane protein</topology>
    </subcellularLocation>
</comment>
<reference evidence="21" key="2">
    <citation type="submission" date="2021-06" db="EMBL/GenBank/DDBJ databases">
        <authorList>
            <person name="Hause B."/>
        </authorList>
    </citation>
    <scope>NUCLEOTIDE SEQUENCE</scope>
    <source>
        <strain evidence="21">6931</strain>
    </source>
</reference>
<evidence type="ECO:0000256" key="19">
    <source>
        <dbReference type="RuleBase" id="RU004216"/>
    </source>
</evidence>
<keyword evidence="16" id="KW-1160">Virus entry into host cell</keyword>
<dbReference type="GO" id="GO:0004308">
    <property type="term" value="F:exo-alpha-sialidase activity"/>
    <property type="evidence" value="ECO:0007669"/>
    <property type="project" value="InterPro"/>
</dbReference>
<dbReference type="PIRSF" id="PIRSF001072">
    <property type="entry name" value="Hemagglut-neuramid_paramyxoV"/>
    <property type="match status" value="1"/>
</dbReference>
<feature type="disulfide bond" evidence="18">
    <location>
        <begin position="462"/>
        <end position="472"/>
    </location>
</feature>
<keyword evidence="18" id="KW-1015">Disulfide bond</keyword>
<sequence length="586" mass="65928">MDEFKPHDNTDILDDYTAKFKRTWRTLFRCLMLVGVSLTLCMILIIIIKLPTCPDCKQNQQMLNIVTHLSKEFGGFSSSVVSMLNQITYGVTVLTPIKQNSMENAIISRVRDYCKMQVHINNTQDCINYEPLHDSEYLDGINKFFIPEQEGITLSFGPLLDYPNFIPTATTPHGCTRIPSFSLGNKHWCYTHNIILQGCADSSVSNQYVSMGSLQTLKSGLPFFKVTHAHYLSDGRNRKSCSIVAVPGGCLLYCMIVTKLEQEDYASLEPETQLLTFIGYNGTIFERSINPTSLKGNWATMVPGAGAGIFYYNKVIFPAYGGAISGSSVYQSETGKYLLKNSVKLPCSMSQQEKVSEAQNSYTLHYFSQRMIKSAFLICDWDQIYTTNCTILTPSNDQVFMGAEGRLYAIGDQIYYYQRGSSWWPFPALYHVVLNMSGQNPTLTSVTLKQIEVAPRPGMSTCPGNHACPQECITGVYQDIWPLSIPRDSTSESFKSFLTGMYLNDPLVRENPTFYLARNLGIIVEERFKEYHQIAAYSSTTCFVQTSTSKLYCVYLLEVGSATIGEFQIIPFLREIVTNAKLNLSQ</sequence>
<keyword evidence="8" id="KW-1161">Viral attachment to host cell</keyword>
<evidence type="ECO:0000256" key="18">
    <source>
        <dbReference type="PIRSR" id="PIRSR001072-2"/>
    </source>
</evidence>
<keyword evidence="11 19" id="KW-0261">Viral envelope protein</keyword>
<keyword evidence="10" id="KW-1043">Host membrane</keyword>
<dbReference type="GO" id="GO:0019062">
    <property type="term" value="P:virion attachment to host cell"/>
    <property type="evidence" value="ECO:0007669"/>
    <property type="project" value="UniProtKB-KW"/>
</dbReference>
<feature type="transmembrane region" description="Helical" evidence="20">
    <location>
        <begin position="27"/>
        <end position="48"/>
    </location>
</feature>
<feature type="disulfide bond" evidence="18">
    <location>
        <begin position="189"/>
        <end position="250"/>
    </location>
</feature>